<dbReference type="InterPro" id="IPR007313">
    <property type="entry name" value="FxsA"/>
</dbReference>
<keyword evidence="2" id="KW-1133">Transmembrane helix</keyword>
<dbReference type="Pfam" id="PF04186">
    <property type="entry name" value="FxsA"/>
    <property type="match status" value="1"/>
</dbReference>
<dbReference type="AlphaFoldDB" id="A0A318T2L1"/>
<dbReference type="OrthoDB" id="9792788at2"/>
<protein>
    <submittedName>
        <fullName evidence="3">UPF0716 protein FxsA</fullName>
    </submittedName>
</protein>
<keyword evidence="4" id="KW-1185">Reference proteome</keyword>
<dbReference type="Proteomes" id="UP000248311">
    <property type="component" value="Unassembled WGS sequence"/>
</dbReference>
<gene>
    <name evidence="3" type="ORF">DFP88_102254</name>
</gene>
<comment type="caution">
    <text evidence="3">The sequence shown here is derived from an EMBL/GenBank/DDBJ whole genome shotgun (WGS) entry which is preliminary data.</text>
</comment>
<name>A0A318T2L1_9RHOB</name>
<dbReference type="EMBL" id="QJTE01000002">
    <property type="protein sequence ID" value="PYE84454.1"/>
    <property type="molecule type" value="Genomic_DNA"/>
</dbReference>
<proteinExistence type="predicted"/>
<dbReference type="GO" id="GO:0016020">
    <property type="term" value="C:membrane"/>
    <property type="evidence" value="ECO:0007669"/>
    <property type="project" value="InterPro"/>
</dbReference>
<evidence type="ECO:0000313" key="3">
    <source>
        <dbReference type="EMBL" id="PYE84454.1"/>
    </source>
</evidence>
<feature type="compositionally biased region" description="Pro residues" evidence="1">
    <location>
        <begin position="127"/>
        <end position="139"/>
    </location>
</feature>
<evidence type="ECO:0000256" key="2">
    <source>
        <dbReference type="SAM" id="Phobius"/>
    </source>
</evidence>
<evidence type="ECO:0000256" key="1">
    <source>
        <dbReference type="SAM" id="MobiDB-lite"/>
    </source>
</evidence>
<dbReference type="NCBIfam" id="NF008528">
    <property type="entry name" value="PRK11463.1-2"/>
    <property type="match status" value="1"/>
</dbReference>
<dbReference type="PANTHER" id="PTHR35335">
    <property type="entry name" value="UPF0716 PROTEIN FXSA"/>
    <property type="match status" value="1"/>
</dbReference>
<sequence>MYLLIAFLLVPLIEIGLFIQVGGAIGLWPTLAIVVLTALAGTILVRREGMDALARLRGAMQELKDPSRPLADGAMILFAGALLLTPGFFTDACGFLLLIPGVRGRLYAQLRKRVKMQEFRVGGHPRQPYPGAGPQPGPNEPWRGPVVDADYEELPPREPGAGHSGWTKH</sequence>
<feature type="transmembrane region" description="Helical" evidence="2">
    <location>
        <begin position="28"/>
        <end position="45"/>
    </location>
</feature>
<feature type="region of interest" description="Disordered" evidence="1">
    <location>
        <begin position="121"/>
        <end position="169"/>
    </location>
</feature>
<dbReference type="RefSeq" id="WP_110813548.1">
    <property type="nucleotide sequence ID" value="NZ_QJTE01000002.1"/>
</dbReference>
<organism evidence="3 4">
    <name type="scientific">Pseudoroseicyclus aestuarii</name>
    <dbReference type="NCBI Taxonomy" id="1795041"/>
    <lineage>
        <taxon>Bacteria</taxon>
        <taxon>Pseudomonadati</taxon>
        <taxon>Pseudomonadota</taxon>
        <taxon>Alphaproteobacteria</taxon>
        <taxon>Rhodobacterales</taxon>
        <taxon>Paracoccaceae</taxon>
        <taxon>Pseudoroseicyclus</taxon>
    </lineage>
</organism>
<reference evidence="3 4" key="1">
    <citation type="submission" date="2018-06" db="EMBL/GenBank/DDBJ databases">
        <title>Genomic Encyclopedia of Type Strains, Phase III (KMG-III): the genomes of soil and plant-associated and newly described type strains.</title>
        <authorList>
            <person name="Whitman W."/>
        </authorList>
    </citation>
    <scope>NUCLEOTIDE SEQUENCE [LARGE SCALE GENOMIC DNA]</scope>
    <source>
        <strain evidence="3 4">CECT 9025</strain>
    </source>
</reference>
<keyword evidence="2" id="KW-0472">Membrane</keyword>
<accession>A0A318T2L1</accession>
<feature type="transmembrane region" description="Helical" evidence="2">
    <location>
        <begin position="70"/>
        <end position="89"/>
    </location>
</feature>
<evidence type="ECO:0000313" key="4">
    <source>
        <dbReference type="Proteomes" id="UP000248311"/>
    </source>
</evidence>
<dbReference type="PANTHER" id="PTHR35335:SF1">
    <property type="entry name" value="UPF0716 PROTEIN FXSA"/>
    <property type="match status" value="1"/>
</dbReference>
<keyword evidence="2" id="KW-0812">Transmembrane</keyword>